<comment type="caution">
    <text evidence="3">The sequence shown here is derived from an EMBL/GenBank/DDBJ whole genome shotgun (WGS) entry which is preliminary data.</text>
</comment>
<dbReference type="EMBL" id="LIAE01006815">
    <property type="protein sequence ID" value="PAV84879.1"/>
    <property type="molecule type" value="Genomic_DNA"/>
</dbReference>
<keyword evidence="4" id="KW-1185">Reference proteome</keyword>
<name>A0A2A2LFD9_9BILA</name>
<dbReference type="Proteomes" id="UP000218231">
    <property type="component" value="Unassembled WGS sequence"/>
</dbReference>
<dbReference type="PANTHER" id="PTHR36955">
    <property type="entry name" value="SECRETED NEMATODE CLADE V PROTEIN GENE FAMILY"/>
    <property type="match status" value="1"/>
</dbReference>
<evidence type="ECO:0000313" key="3">
    <source>
        <dbReference type="EMBL" id="PAV84879.1"/>
    </source>
</evidence>
<dbReference type="OrthoDB" id="5776926at2759"/>
<feature type="region of interest" description="Disordered" evidence="1">
    <location>
        <begin position="23"/>
        <end position="50"/>
    </location>
</feature>
<evidence type="ECO:0008006" key="5">
    <source>
        <dbReference type="Google" id="ProtNLM"/>
    </source>
</evidence>
<keyword evidence="2" id="KW-0732">Signal</keyword>
<feature type="compositionally biased region" description="Low complexity" evidence="1">
    <location>
        <begin position="27"/>
        <end position="42"/>
    </location>
</feature>
<feature type="signal peptide" evidence="2">
    <location>
        <begin position="1"/>
        <end position="20"/>
    </location>
</feature>
<proteinExistence type="predicted"/>
<gene>
    <name evidence="3" type="ORF">WR25_06476</name>
</gene>
<sequence length="155" mass="16981">MIRVLVAVAVIFVFVDSCAVQPPASETTTTPVSTTTGNNTGPGRKRRAVDAEEEAIQDKINVIVYTKRVYDDKAIESNMKIVRDAVEEQATKQGIDYKKLSMTQQVVNKGGKFAVSMAVEKKSCKDVKTFVINSKEASADLSFVFINCGYSSFII</sequence>
<organism evidence="3 4">
    <name type="scientific">Diploscapter pachys</name>
    <dbReference type="NCBI Taxonomy" id="2018661"/>
    <lineage>
        <taxon>Eukaryota</taxon>
        <taxon>Metazoa</taxon>
        <taxon>Ecdysozoa</taxon>
        <taxon>Nematoda</taxon>
        <taxon>Chromadorea</taxon>
        <taxon>Rhabditida</taxon>
        <taxon>Rhabditina</taxon>
        <taxon>Rhabditomorpha</taxon>
        <taxon>Rhabditoidea</taxon>
        <taxon>Rhabditidae</taxon>
        <taxon>Diploscapter</taxon>
    </lineage>
</organism>
<dbReference type="Pfam" id="PF17619">
    <property type="entry name" value="SCVP"/>
    <property type="match status" value="1"/>
</dbReference>
<dbReference type="AlphaFoldDB" id="A0A2A2LFD9"/>
<accession>A0A2A2LFD9</accession>
<dbReference type="STRING" id="2018661.A0A2A2LFD9"/>
<protein>
    <recommendedName>
        <fullName evidence="5">Cystatin domain-containing protein</fullName>
    </recommendedName>
</protein>
<evidence type="ECO:0000256" key="1">
    <source>
        <dbReference type="SAM" id="MobiDB-lite"/>
    </source>
</evidence>
<dbReference type="InterPro" id="IPR035126">
    <property type="entry name" value="SCVP"/>
</dbReference>
<evidence type="ECO:0000313" key="4">
    <source>
        <dbReference type="Proteomes" id="UP000218231"/>
    </source>
</evidence>
<dbReference type="PANTHER" id="PTHR36955:SF1">
    <property type="entry name" value="SECRETED NEMATODE CLADE V PROTEIN GENE FAMILY"/>
    <property type="match status" value="1"/>
</dbReference>
<reference evidence="3 4" key="1">
    <citation type="journal article" date="2017" name="Curr. Biol.">
        <title>Genome architecture and evolution of a unichromosomal asexual nematode.</title>
        <authorList>
            <person name="Fradin H."/>
            <person name="Zegar C."/>
            <person name="Gutwein M."/>
            <person name="Lucas J."/>
            <person name="Kovtun M."/>
            <person name="Corcoran D."/>
            <person name="Baugh L.R."/>
            <person name="Kiontke K."/>
            <person name="Gunsalus K."/>
            <person name="Fitch D.H."/>
            <person name="Piano F."/>
        </authorList>
    </citation>
    <scope>NUCLEOTIDE SEQUENCE [LARGE SCALE GENOMIC DNA]</scope>
    <source>
        <strain evidence="3">PF1309</strain>
    </source>
</reference>
<feature type="chain" id="PRO_5012223416" description="Cystatin domain-containing protein" evidence="2">
    <location>
        <begin position="21"/>
        <end position="155"/>
    </location>
</feature>
<evidence type="ECO:0000256" key="2">
    <source>
        <dbReference type="SAM" id="SignalP"/>
    </source>
</evidence>